<feature type="transmembrane region" description="Helical" evidence="2">
    <location>
        <begin position="325"/>
        <end position="347"/>
    </location>
</feature>
<organism evidence="3 4">
    <name type="scientific">Lophiotrema nucula</name>
    <dbReference type="NCBI Taxonomy" id="690887"/>
    <lineage>
        <taxon>Eukaryota</taxon>
        <taxon>Fungi</taxon>
        <taxon>Dikarya</taxon>
        <taxon>Ascomycota</taxon>
        <taxon>Pezizomycotina</taxon>
        <taxon>Dothideomycetes</taxon>
        <taxon>Pleosporomycetidae</taxon>
        <taxon>Pleosporales</taxon>
        <taxon>Lophiotremataceae</taxon>
        <taxon>Lophiotrema</taxon>
    </lineage>
</organism>
<feature type="region of interest" description="Disordered" evidence="1">
    <location>
        <begin position="632"/>
        <end position="656"/>
    </location>
</feature>
<evidence type="ECO:0000256" key="1">
    <source>
        <dbReference type="SAM" id="MobiDB-lite"/>
    </source>
</evidence>
<feature type="region of interest" description="Disordered" evidence="1">
    <location>
        <begin position="550"/>
        <end position="579"/>
    </location>
</feature>
<dbReference type="Pfam" id="PF13920">
    <property type="entry name" value="zf-C3HC4_3"/>
    <property type="match status" value="1"/>
</dbReference>
<dbReference type="InterPro" id="IPR013083">
    <property type="entry name" value="Znf_RING/FYVE/PHD"/>
</dbReference>
<evidence type="ECO:0000313" key="4">
    <source>
        <dbReference type="Proteomes" id="UP000799770"/>
    </source>
</evidence>
<evidence type="ECO:0000313" key="3">
    <source>
        <dbReference type="EMBL" id="KAF2121162.1"/>
    </source>
</evidence>
<dbReference type="EMBL" id="ML977312">
    <property type="protein sequence ID" value="KAF2121162.1"/>
    <property type="molecule type" value="Genomic_DNA"/>
</dbReference>
<proteinExistence type="predicted"/>
<dbReference type="PANTHER" id="PTHR22696">
    <property type="entry name" value="E3 UBIQUITIN-PROTEIN LIGASE RNF26"/>
    <property type="match status" value="1"/>
</dbReference>
<dbReference type="GO" id="GO:0061630">
    <property type="term" value="F:ubiquitin protein ligase activity"/>
    <property type="evidence" value="ECO:0007669"/>
    <property type="project" value="TreeGrafter"/>
</dbReference>
<dbReference type="GO" id="GO:0016874">
    <property type="term" value="F:ligase activity"/>
    <property type="evidence" value="ECO:0007669"/>
    <property type="project" value="UniProtKB-KW"/>
</dbReference>
<name>A0A6A5ZND2_9PLEO</name>
<dbReference type="GO" id="GO:0016567">
    <property type="term" value="P:protein ubiquitination"/>
    <property type="evidence" value="ECO:0007669"/>
    <property type="project" value="TreeGrafter"/>
</dbReference>
<feature type="compositionally biased region" description="Low complexity" evidence="1">
    <location>
        <begin position="642"/>
        <end position="655"/>
    </location>
</feature>
<dbReference type="AlphaFoldDB" id="A0A6A5ZND2"/>
<dbReference type="Proteomes" id="UP000799770">
    <property type="component" value="Unassembled WGS sequence"/>
</dbReference>
<keyword evidence="4" id="KW-1185">Reference proteome</keyword>
<sequence length="939" mass="103423">MEQPASSLANVTSYLPSSSDLLMAVPRLLSRAGAFAEHIDGIFGKIRSGGSMIAEPTASNVTNATVAATSGTFIQESAAALAGAASAGADDLTVFQALKNVGSFFSYITSKWAIATFTTAIILNRTHFYASSRVPLSFDRLYLRLTLYILPTLVFLYRTQSVLQAIRCQTSPAWTGMQYGTSGKDLDTDFGGEGGILWRASSALLLWEDVETSCKAVNMFPVDPSLTRPSGSLALLWPLFLSLGFSEFIETLSCALQGRHTVQEVGMSIFEHSLAFAEAEAVVTKPLIVDAARFSKPKTLITPDGTSLEASRAAMTRFANVPPEVLLIALISSFSHLTSNVLAIAGLRARYRLITTGIWAFAYMSAFAWSFFRLASLNFEPGQQVGILRFPTVCIVGFIPHLLILVGIFTCGAIYLLAFCLTVLSPPPGQPEDLSWRERCSVAYGNLHANIHLSAITPLTISWHEDFYTAILKVGFTVLTAASEAVYLNEGTKITVGSMTWLEKRRVQEMIARRRRFREHLATIPHELRGDSIAEGVEVVDRVNPESASQYSASGYARERKSRGATATSDAARAAGRDNGVGLQQRRGRWFLTYQFLRGISRLLVVVHARLAVSALRKLRISYVPRWLRRLAGPQPSKEKPPAQSSQSRARSSAPDPWLVVDEKTSFRPSMHTDVEGFARERLRAGGYYDDDTSEHTEEHLDEYLYSWWKAGGRWGDVDNSSDYLPLQDDDTTSLVSFATTSAEDEWSDLDDGQRTPTQTWSFASIREPSPVPDPLVDLSRLSHLLDPKSDEDKEEARLLSRHLQSNRILTRSQYRKLMEQDQSRILSSSRYPMVSTSGTMTAEEEERLLENFILTKRNAAMGGNGQSTAGTWNTGAEGMGSEGPQCVVCQLSPRTVLVWPCGCLSLCDDCRVGLASKNYTTCVCCRTNVAAYSRLYVP</sequence>
<keyword evidence="2" id="KW-0472">Membrane</keyword>
<evidence type="ECO:0000256" key="2">
    <source>
        <dbReference type="SAM" id="Phobius"/>
    </source>
</evidence>
<feature type="transmembrane region" description="Helical" evidence="2">
    <location>
        <begin position="393"/>
        <end position="418"/>
    </location>
</feature>
<feature type="compositionally biased region" description="Low complexity" evidence="1">
    <location>
        <begin position="564"/>
        <end position="578"/>
    </location>
</feature>
<dbReference type="GO" id="GO:0006511">
    <property type="term" value="P:ubiquitin-dependent protein catabolic process"/>
    <property type="evidence" value="ECO:0007669"/>
    <property type="project" value="TreeGrafter"/>
</dbReference>
<protein>
    <submittedName>
        <fullName evidence="3">Ubiquitin-protein ligase-like protein</fullName>
    </submittedName>
</protein>
<feature type="transmembrane region" description="Helical" evidence="2">
    <location>
        <begin position="353"/>
        <end position="372"/>
    </location>
</feature>
<keyword evidence="2" id="KW-1133">Transmembrane helix</keyword>
<dbReference type="PANTHER" id="PTHR22696:SF1">
    <property type="entry name" value="E3 UBIQUITIN-PROTEIN LIGASE RNF26"/>
    <property type="match status" value="1"/>
</dbReference>
<accession>A0A6A5ZND2</accession>
<keyword evidence="3" id="KW-0436">Ligase</keyword>
<reference evidence="3" key="1">
    <citation type="journal article" date="2020" name="Stud. Mycol.">
        <title>101 Dothideomycetes genomes: a test case for predicting lifestyles and emergence of pathogens.</title>
        <authorList>
            <person name="Haridas S."/>
            <person name="Albert R."/>
            <person name="Binder M."/>
            <person name="Bloem J."/>
            <person name="Labutti K."/>
            <person name="Salamov A."/>
            <person name="Andreopoulos B."/>
            <person name="Baker S."/>
            <person name="Barry K."/>
            <person name="Bills G."/>
            <person name="Bluhm B."/>
            <person name="Cannon C."/>
            <person name="Castanera R."/>
            <person name="Culley D."/>
            <person name="Daum C."/>
            <person name="Ezra D."/>
            <person name="Gonzalez J."/>
            <person name="Henrissat B."/>
            <person name="Kuo A."/>
            <person name="Liang C."/>
            <person name="Lipzen A."/>
            <person name="Lutzoni F."/>
            <person name="Magnuson J."/>
            <person name="Mondo S."/>
            <person name="Nolan M."/>
            <person name="Ohm R."/>
            <person name="Pangilinan J."/>
            <person name="Park H.-J."/>
            <person name="Ramirez L."/>
            <person name="Alfaro M."/>
            <person name="Sun H."/>
            <person name="Tritt A."/>
            <person name="Yoshinaga Y."/>
            <person name="Zwiers L.-H."/>
            <person name="Turgeon B."/>
            <person name="Goodwin S."/>
            <person name="Spatafora J."/>
            <person name="Crous P."/>
            <person name="Grigoriev I."/>
        </authorList>
    </citation>
    <scope>NUCLEOTIDE SEQUENCE</scope>
    <source>
        <strain evidence="3">CBS 627.86</strain>
    </source>
</reference>
<keyword evidence="2" id="KW-0812">Transmembrane</keyword>
<feature type="transmembrane region" description="Helical" evidence="2">
    <location>
        <begin position="141"/>
        <end position="157"/>
    </location>
</feature>
<gene>
    <name evidence="3" type="ORF">BDV96DRAFT_640564</name>
</gene>
<dbReference type="OrthoDB" id="66726at2759"/>
<dbReference type="Gene3D" id="3.30.40.10">
    <property type="entry name" value="Zinc/RING finger domain, C3HC4 (zinc finger)"/>
    <property type="match status" value="1"/>
</dbReference>